<proteinExistence type="predicted"/>
<reference evidence="1 2" key="1">
    <citation type="submission" date="2019-03" db="EMBL/GenBank/DDBJ databases">
        <title>Genomic Encyclopedia of Type Strains, Phase IV (KMG-IV): sequencing the most valuable type-strain genomes for metagenomic binning, comparative biology and taxonomic classification.</title>
        <authorList>
            <person name="Goeker M."/>
        </authorList>
    </citation>
    <scope>NUCLEOTIDE SEQUENCE [LARGE SCALE GENOMIC DNA]</scope>
    <source>
        <strain evidence="1 2">DSM 12121</strain>
    </source>
</reference>
<dbReference type="RefSeq" id="WP_162851656.1">
    <property type="nucleotide sequence ID" value="NZ_SNVV01000002.1"/>
</dbReference>
<gene>
    <name evidence="1" type="ORF">C7389_102300</name>
</gene>
<evidence type="ECO:0000313" key="1">
    <source>
        <dbReference type="EMBL" id="TDN56364.1"/>
    </source>
</evidence>
<dbReference type="EMBL" id="SNVV01000002">
    <property type="protein sequence ID" value="TDN56364.1"/>
    <property type="molecule type" value="Genomic_DNA"/>
</dbReference>
<sequence length="52" mass="5816">MSSAACTREVMKVHPLTLLTLAYAGDSMRKADQLLTQVRQELEAVLKERNTP</sequence>
<organism evidence="1 2">
    <name type="scientific">Azoarcus indigens</name>
    <dbReference type="NCBI Taxonomy" id="29545"/>
    <lineage>
        <taxon>Bacteria</taxon>
        <taxon>Pseudomonadati</taxon>
        <taxon>Pseudomonadota</taxon>
        <taxon>Betaproteobacteria</taxon>
        <taxon>Rhodocyclales</taxon>
        <taxon>Zoogloeaceae</taxon>
        <taxon>Azoarcus</taxon>
    </lineage>
</organism>
<accession>A0A4R6EF16</accession>
<name>A0A4R6EF16_9RHOO</name>
<dbReference type="Proteomes" id="UP000295129">
    <property type="component" value="Unassembled WGS sequence"/>
</dbReference>
<keyword evidence="2" id="KW-1185">Reference proteome</keyword>
<dbReference type="AlphaFoldDB" id="A0A4R6EF16"/>
<evidence type="ECO:0000313" key="2">
    <source>
        <dbReference type="Proteomes" id="UP000295129"/>
    </source>
</evidence>
<protein>
    <submittedName>
        <fullName evidence="1">Uncharacterized protein</fullName>
    </submittedName>
</protein>
<comment type="caution">
    <text evidence="1">The sequence shown here is derived from an EMBL/GenBank/DDBJ whole genome shotgun (WGS) entry which is preliminary data.</text>
</comment>